<name>A0A0X3BP58_9EURY</name>
<dbReference type="KEGG" id="mema:MMAB1_2506"/>
<sequence>MHVAKPGLRVLGIAESYSGREQSTLAGVVMRKDLLIDGVAFARVTVGGTDATDAIIRLFTGLGRQDVNLMMISGSVIAWYNIIDPAAVQDATGLPVIITTYEESEGLAEAISRHFPGDTDRLAAYQRLGDRVPVRLHTGYDLFIRPYGLSPEDAGRLCNDFTYEGRVPEPVRVARLIARGLVRSTRPGQP</sequence>
<accession>A0A0X3BP58</accession>
<dbReference type="PIRSF" id="PIRSF006380">
    <property type="entry name" value="UCP006380"/>
    <property type="match status" value="1"/>
</dbReference>
<gene>
    <name evidence="2" type="ORF">MMAB1_2506</name>
</gene>
<dbReference type="Pfam" id="PF01949">
    <property type="entry name" value="Endo_dU"/>
    <property type="match status" value="1"/>
</dbReference>
<reference evidence="2 3" key="1">
    <citation type="submission" date="2016-01" db="EMBL/GenBank/DDBJ databases">
        <authorList>
            <person name="Manzoor S."/>
        </authorList>
    </citation>
    <scope>NUCLEOTIDE SEQUENCE [LARGE SCALE GENOMIC DNA]</scope>
    <source>
        <strain evidence="2">Methanoculleus sp MAB1</strain>
    </source>
</reference>
<dbReference type="RefSeq" id="WP_062264867.1">
    <property type="nucleotide sequence ID" value="NZ_LT158599.1"/>
</dbReference>
<dbReference type="GeneID" id="27138143"/>
<protein>
    <recommendedName>
        <fullName evidence="1">UPF0215 protein MMAB1_2506</fullName>
    </recommendedName>
</protein>
<dbReference type="OrthoDB" id="15207at2157"/>
<proteinExistence type="inferred from homology"/>
<evidence type="ECO:0000256" key="1">
    <source>
        <dbReference type="HAMAP-Rule" id="MF_00582"/>
    </source>
</evidence>
<dbReference type="InterPro" id="IPR002802">
    <property type="entry name" value="Endo_dU"/>
</dbReference>
<dbReference type="AlphaFoldDB" id="A0A0X3BP58"/>
<dbReference type="PANTHER" id="PTHR39518">
    <property type="entry name" value="UPF0215 PROTEIN MJ1150"/>
    <property type="match status" value="1"/>
</dbReference>
<dbReference type="Gene3D" id="3.30.2170.10">
    <property type="entry name" value="archaeoglobus fulgidus dsm 4304 superfamily"/>
    <property type="match status" value="1"/>
</dbReference>
<dbReference type="Proteomes" id="UP000069850">
    <property type="component" value="Chromosome 1"/>
</dbReference>
<evidence type="ECO:0000313" key="3">
    <source>
        <dbReference type="Proteomes" id="UP000069850"/>
    </source>
</evidence>
<dbReference type="HAMAP" id="MF_00582">
    <property type="entry name" value="UPF0215"/>
    <property type="match status" value="1"/>
</dbReference>
<dbReference type="EMBL" id="LT158599">
    <property type="protein sequence ID" value="CVK33719.1"/>
    <property type="molecule type" value="Genomic_DNA"/>
</dbReference>
<evidence type="ECO:0000313" key="2">
    <source>
        <dbReference type="EMBL" id="CVK33719.1"/>
    </source>
</evidence>
<organism evidence="2 3">
    <name type="scientific">Methanoculleus bourgensis</name>
    <dbReference type="NCBI Taxonomy" id="83986"/>
    <lineage>
        <taxon>Archaea</taxon>
        <taxon>Methanobacteriati</taxon>
        <taxon>Methanobacteriota</taxon>
        <taxon>Stenosarchaea group</taxon>
        <taxon>Methanomicrobia</taxon>
        <taxon>Methanomicrobiales</taxon>
        <taxon>Methanomicrobiaceae</taxon>
        <taxon>Methanoculleus</taxon>
    </lineage>
</organism>
<dbReference type="PANTHER" id="PTHR39518:SF2">
    <property type="entry name" value="UPF0215 PROTEIN MJ1150"/>
    <property type="match status" value="1"/>
</dbReference>
<comment type="similarity">
    <text evidence="1">Belongs to the UPF0215 family.</text>
</comment>